<sequence length="53" mass="6110">MPEQEQLPAGEEAKEFSLFDLGFLDGLQGEPCRDTYRTERSYRDGWVKGIQQS</sequence>
<comment type="caution">
    <text evidence="1">The sequence shown here is derived from an EMBL/GenBank/DDBJ whole genome shotgun (WGS) entry which is preliminary data.</text>
</comment>
<accession>A0ABP8A273</accession>
<evidence type="ECO:0000313" key="2">
    <source>
        <dbReference type="Proteomes" id="UP001501079"/>
    </source>
</evidence>
<proteinExistence type="predicted"/>
<reference evidence="2" key="1">
    <citation type="journal article" date="2019" name="Int. J. Syst. Evol. Microbiol.">
        <title>The Global Catalogue of Microorganisms (GCM) 10K type strain sequencing project: providing services to taxonomists for standard genome sequencing and annotation.</title>
        <authorList>
            <consortium name="The Broad Institute Genomics Platform"/>
            <consortium name="The Broad Institute Genome Sequencing Center for Infectious Disease"/>
            <person name="Wu L."/>
            <person name="Ma J."/>
        </authorList>
    </citation>
    <scope>NUCLEOTIDE SEQUENCE [LARGE SCALE GENOMIC DNA]</scope>
    <source>
        <strain evidence="2">JCM 17591</strain>
    </source>
</reference>
<dbReference type="EMBL" id="BAABBW010000003">
    <property type="protein sequence ID" value="GAA4176014.1"/>
    <property type="molecule type" value="Genomic_DNA"/>
</dbReference>
<dbReference type="Proteomes" id="UP001501079">
    <property type="component" value="Unassembled WGS sequence"/>
</dbReference>
<gene>
    <name evidence="1" type="ORF">GCM10022287_22530</name>
</gene>
<name>A0ABP8A273_9MICO</name>
<keyword evidence="2" id="KW-1185">Reference proteome</keyword>
<protein>
    <submittedName>
        <fullName evidence="1">Uncharacterized protein</fullName>
    </submittedName>
</protein>
<evidence type="ECO:0000313" key="1">
    <source>
        <dbReference type="EMBL" id="GAA4176014.1"/>
    </source>
</evidence>
<organism evidence="1 2">
    <name type="scientific">Gryllotalpicola koreensis</name>
    <dbReference type="NCBI Taxonomy" id="993086"/>
    <lineage>
        <taxon>Bacteria</taxon>
        <taxon>Bacillati</taxon>
        <taxon>Actinomycetota</taxon>
        <taxon>Actinomycetes</taxon>
        <taxon>Micrococcales</taxon>
        <taxon>Microbacteriaceae</taxon>
        <taxon>Gryllotalpicola</taxon>
    </lineage>
</organism>